<gene>
    <name evidence="2" type="ORF">THAOC_20441</name>
</gene>
<evidence type="ECO:0000313" key="3">
    <source>
        <dbReference type="Proteomes" id="UP000266841"/>
    </source>
</evidence>
<protein>
    <submittedName>
        <fullName evidence="2">Uncharacterized protein</fullName>
    </submittedName>
</protein>
<dbReference type="Proteomes" id="UP000266841">
    <property type="component" value="Unassembled WGS sequence"/>
</dbReference>
<reference evidence="2 3" key="1">
    <citation type="journal article" date="2012" name="Genome Biol.">
        <title>Genome and low-iron response of an oceanic diatom adapted to chronic iron limitation.</title>
        <authorList>
            <person name="Lommer M."/>
            <person name="Specht M."/>
            <person name="Roy A.S."/>
            <person name="Kraemer L."/>
            <person name="Andreson R."/>
            <person name="Gutowska M.A."/>
            <person name="Wolf J."/>
            <person name="Bergner S.V."/>
            <person name="Schilhabel M.B."/>
            <person name="Klostermeier U.C."/>
            <person name="Beiko R.G."/>
            <person name="Rosenstiel P."/>
            <person name="Hippler M."/>
            <person name="Laroche J."/>
        </authorList>
    </citation>
    <scope>NUCLEOTIDE SEQUENCE [LARGE SCALE GENOMIC DNA]</scope>
    <source>
        <strain evidence="2 3">CCMP1005</strain>
    </source>
</reference>
<sequence>MPRQSSGGFDPAQPYYQDRHGLRSLADRPDRQQPPPYGEGGDSKSFRPFPFQRLSQADFRQPYQGGDAVGGAPSDGRGTPPPDFGRDDGPPRDGFDR</sequence>
<evidence type="ECO:0000256" key="1">
    <source>
        <dbReference type="SAM" id="MobiDB-lite"/>
    </source>
</evidence>
<feature type="region of interest" description="Disordered" evidence="1">
    <location>
        <begin position="1"/>
        <end position="97"/>
    </location>
</feature>
<name>K0SEI2_THAOC</name>
<feature type="compositionally biased region" description="Basic and acidic residues" evidence="1">
    <location>
        <begin position="84"/>
        <end position="97"/>
    </location>
</feature>
<feature type="non-terminal residue" evidence="2">
    <location>
        <position position="97"/>
    </location>
</feature>
<accession>K0SEI2</accession>
<feature type="compositionally biased region" description="Basic and acidic residues" evidence="1">
    <location>
        <begin position="17"/>
        <end position="31"/>
    </location>
</feature>
<keyword evidence="3" id="KW-1185">Reference proteome</keyword>
<evidence type="ECO:0000313" key="2">
    <source>
        <dbReference type="EMBL" id="EJK59351.1"/>
    </source>
</evidence>
<organism evidence="2 3">
    <name type="scientific">Thalassiosira oceanica</name>
    <name type="common">Marine diatom</name>
    <dbReference type="NCBI Taxonomy" id="159749"/>
    <lineage>
        <taxon>Eukaryota</taxon>
        <taxon>Sar</taxon>
        <taxon>Stramenopiles</taxon>
        <taxon>Ochrophyta</taxon>
        <taxon>Bacillariophyta</taxon>
        <taxon>Coscinodiscophyceae</taxon>
        <taxon>Thalassiosirophycidae</taxon>
        <taxon>Thalassiosirales</taxon>
        <taxon>Thalassiosiraceae</taxon>
        <taxon>Thalassiosira</taxon>
    </lineage>
</organism>
<comment type="caution">
    <text evidence="2">The sequence shown here is derived from an EMBL/GenBank/DDBJ whole genome shotgun (WGS) entry which is preliminary data.</text>
</comment>
<dbReference type="AlphaFoldDB" id="K0SEI2"/>
<proteinExistence type="predicted"/>
<dbReference type="EMBL" id="AGNL01023067">
    <property type="protein sequence ID" value="EJK59351.1"/>
    <property type="molecule type" value="Genomic_DNA"/>
</dbReference>